<feature type="compositionally biased region" description="Polar residues" evidence="1">
    <location>
        <begin position="1"/>
        <end position="28"/>
    </location>
</feature>
<reference evidence="2 3" key="1">
    <citation type="journal article" date="2014" name="Nature">
        <title>The genome of the recently domesticated crop plant sugar beet (Beta vulgaris).</title>
        <authorList>
            <person name="Dohm J.C."/>
            <person name="Minoche A.E."/>
            <person name="Holtgrawe D."/>
            <person name="Capella-Gutierrez S."/>
            <person name="Zakrzewski F."/>
            <person name="Tafer H."/>
            <person name="Rupp O."/>
            <person name="Sorensen T.R."/>
            <person name="Stracke R."/>
            <person name="Reinhardt R."/>
            <person name="Goesmann A."/>
            <person name="Kraft T."/>
            <person name="Schulz B."/>
            <person name="Stadler P.F."/>
            <person name="Schmidt T."/>
            <person name="Gabaldon T."/>
            <person name="Lehrach H."/>
            <person name="Weisshaar B."/>
            <person name="Himmelbauer H."/>
        </authorList>
    </citation>
    <scope>NUCLEOTIDE SEQUENCE [LARGE SCALE GENOMIC DNA]</scope>
    <source>
        <tissue evidence="2">Taproot</tissue>
    </source>
</reference>
<dbReference type="EMBL" id="KQ105351">
    <property type="protein sequence ID" value="KMS89029.1"/>
    <property type="molecule type" value="Genomic_DNA"/>
</dbReference>
<feature type="region of interest" description="Disordered" evidence="1">
    <location>
        <begin position="1"/>
        <end position="41"/>
    </location>
</feature>
<accession>A0A0J8AJV1</accession>
<keyword evidence="3" id="KW-1185">Reference proteome</keyword>
<organism evidence="2 3">
    <name type="scientific">Beta vulgaris subsp. vulgaris</name>
    <name type="common">Beet</name>
    <dbReference type="NCBI Taxonomy" id="3555"/>
    <lineage>
        <taxon>Eukaryota</taxon>
        <taxon>Viridiplantae</taxon>
        <taxon>Streptophyta</taxon>
        <taxon>Embryophyta</taxon>
        <taxon>Tracheophyta</taxon>
        <taxon>Spermatophyta</taxon>
        <taxon>Magnoliopsida</taxon>
        <taxon>eudicotyledons</taxon>
        <taxon>Gunneridae</taxon>
        <taxon>Pentapetalae</taxon>
        <taxon>Caryophyllales</taxon>
        <taxon>Chenopodiaceae</taxon>
        <taxon>Betoideae</taxon>
        <taxon>Beta</taxon>
    </lineage>
</organism>
<gene>
    <name evidence="2" type="ORF">BVRB_033510</name>
</gene>
<feature type="non-terminal residue" evidence="2">
    <location>
        <position position="1"/>
    </location>
</feature>
<proteinExistence type="predicted"/>
<feature type="non-terminal residue" evidence="2">
    <location>
        <position position="235"/>
    </location>
</feature>
<evidence type="ECO:0000313" key="2">
    <source>
        <dbReference type="EMBL" id="KMS89029.1"/>
    </source>
</evidence>
<evidence type="ECO:0000256" key="1">
    <source>
        <dbReference type="SAM" id="MobiDB-lite"/>
    </source>
</evidence>
<name>A0A0J8AJV1_BETVV</name>
<dbReference type="Gramene" id="KMS89029">
    <property type="protein sequence ID" value="KMS89029"/>
    <property type="gene ID" value="BVRB_033510"/>
</dbReference>
<protein>
    <submittedName>
        <fullName evidence="2">Uncharacterized protein</fullName>
    </submittedName>
</protein>
<dbReference type="AlphaFoldDB" id="A0A0J8AJV1"/>
<sequence length="235" mass="26172">MLQASGPITRSTRNKPNTTGELESQSSYQDDENGSLVQSHDASSVSFVEEHSVSSPLPVVDSDVLRLADAIRPDVVELKEILSPKVIGKIQTAVLERMADRLSEQELFKLQDERMNNDPVKCWCCDHLTQPPPTLLSDAHVYPVFVISATPEWLLPAMHCGNLDCPGRQLGLQAKPKYGDGMTFEHAGLLTALYVQRQWRPVSWFLMRDPKRTETVTEVDSGLTLTRITLACSVQ</sequence>
<evidence type="ECO:0000313" key="3">
    <source>
        <dbReference type="Proteomes" id="UP000035740"/>
    </source>
</evidence>
<dbReference type="Proteomes" id="UP000035740">
    <property type="component" value="Unassembled WGS sequence"/>
</dbReference>